<dbReference type="Pfam" id="PF00583">
    <property type="entry name" value="Acetyltransf_1"/>
    <property type="match status" value="1"/>
</dbReference>
<feature type="domain" description="N-acetyltransferase" evidence="1">
    <location>
        <begin position="1"/>
        <end position="124"/>
    </location>
</feature>
<dbReference type="InterPro" id="IPR000182">
    <property type="entry name" value="GNAT_dom"/>
</dbReference>
<dbReference type="Proteomes" id="UP000509579">
    <property type="component" value="Plasmid unnamed1"/>
</dbReference>
<dbReference type="GO" id="GO:0016747">
    <property type="term" value="F:acyltransferase activity, transferring groups other than amino-acyl groups"/>
    <property type="evidence" value="ECO:0007669"/>
    <property type="project" value="InterPro"/>
</dbReference>
<dbReference type="PANTHER" id="PTHR43072:SF60">
    <property type="entry name" value="L-2,4-DIAMINOBUTYRIC ACID ACETYLTRANSFERASE"/>
    <property type="match status" value="1"/>
</dbReference>
<keyword evidence="3" id="KW-1185">Reference proteome</keyword>
<organism evidence="2 3">
    <name type="scientific">Comamonas antarctica</name>
    <dbReference type="NCBI Taxonomy" id="2743470"/>
    <lineage>
        <taxon>Bacteria</taxon>
        <taxon>Pseudomonadati</taxon>
        <taxon>Pseudomonadota</taxon>
        <taxon>Betaproteobacteria</taxon>
        <taxon>Burkholderiales</taxon>
        <taxon>Comamonadaceae</taxon>
        <taxon>Comamonas</taxon>
    </lineage>
</organism>
<accession>A0A6N1X8G3</accession>
<proteinExistence type="predicted"/>
<reference evidence="2 3" key="1">
    <citation type="submission" date="2020-06" db="EMBL/GenBank/DDBJ databases">
        <title>Acidovorax antarctica sp. nov., isolated from Corinth ice sheet soil, Antarctic Fields Peninsula.</title>
        <authorList>
            <person name="Xu Q."/>
            <person name="Peng F."/>
        </authorList>
    </citation>
    <scope>NUCLEOTIDE SEQUENCE [LARGE SCALE GENOMIC DNA]</scope>
    <source>
        <strain evidence="2 3">16-35-5</strain>
        <plasmid evidence="2 3">unnamed1</plasmid>
    </source>
</reference>
<dbReference type="AlphaFoldDB" id="A0A6N1X8G3"/>
<dbReference type="InterPro" id="IPR016181">
    <property type="entry name" value="Acyl_CoA_acyltransferase"/>
</dbReference>
<evidence type="ECO:0000259" key="1">
    <source>
        <dbReference type="PROSITE" id="PS51186"/>
    </source>
</evidence>
<name>A0A6N1X8G3_9BURK</name>
<dbReference type="Gene3D" id="3.40.630.30">
    <property type="match status" value="1"/>
</dbReference>
<geneLocation type="plasmid" evidence="2 3">
    <name>unnamed1</name>
</geneLocation>
<keyword evidence="2" id="KW-0614">Plasmid</keyword>
<dbReference type="CDD" id="cd04301">
    <property type="entry name" value="NAT_SF"/>
    <property type="match status" value="1"/>
</dbReference>
<dbReference type="EMBL" id="CP054841">
    <property type="protein sequence ID" value="QKV55651.1"/>
    <property type="molecule type" value="Genomic_DNA"/>
</dbReference>
<protein>
    <submittedName>
        <fullName evidence="2">GNAT family N-acetyltransferase</fullName>
    </submittedName>
</protein>
<dbReference type="PROSITE" id="PS51186">
    <property type="entry name" value="GNAT"/>
    <property type="match status" value="1"/>
</dbReference>
<dbReference type="KEGG" id="aant:HUK68_20530"/>
<sequence length="134" mass="13967">MARIAVPKGLSHVFGAFLGDALVGTVTLEFSAKPKMRHKAHLIGMFVSPAARGCGAGRTLVQAAIGMASERPSLRVMTLTITEGNAAAIGLYEACGFKVFGVEPLAIAAQQGFKSKLHMWREVLPASAASSVEG</sequence>
<keyword evidence="2" id="KW-0808">Transferase</keyword>
<gene>
    <name evidence="2" type="ORF">HUK68_20530</name>
</gene>
<evidence type="ECO:0000313" key="3">
    <source>
        <dbReference type="Proteomes" id="UP000509579"/>
    </source>
</evidence>
<evidence type="ECO:0000313" key="2">
    <source>
        <dbReference type="EMBL" id="QKV55651.1"/>
    </source>
</evidence>
<dbReference type="PANTHER" id="PTHR43072">
    <property type="entry name" value="N-ACETYLTRANSFERASE"/>
    <property type="match status" value="1"/>
</dbReference>
<dbReference type="SUPFAM" id="SSF55729">
    <property type="entry name" value="Acyl-CoA N-acyltransferases (Nat)"/>
    <property type="match status" value="1"/>
</dbReference>